<evidence type="ECO:0000256" key="1">
    <source>
        <dbReference type="ARBA" id="ARBA00022737"/>
    </source>
</evidence>
<dbReference type="InterPro" id="IPR027417">
    <property type="entry name" value="P-loop_NTPase"/>
</dbReference>
<evidence type="ECO:0000313" key="6">
    <source>
        <dbReference type="Proteomes" id="UP001330434"/>
    </source>
</evidence>
<protein>
    <submittedName>
        <fullName evidence="5">ABC transporter ATP-binding protein</fullName>
    </submittedName>
</protein>
<dbReference type="PROSITE" id="PS50893">
    <property type="entry name" value="ABC_TRANSPORTER_2"/>
    <property type="match status" value="2"/>
</dbReference>
<dbReference type="EMBL" id="CP133270">
    <property type="protein sequence ID" value="WVX67280.1"/>
    <property type="molecule type" value="Genomic_DNA"/>
</dbReference>
<evidence type="ECO:0000259" key="4">
    <source>
        <dbReference type="PROSITE" id="PS50893"/>
    </source>
</evidence>
<dbReference type="SUPFAM" id="SSF52540">
    <property type="entry name" value="P-loop containing nucleoside triphosphate hydrolases"/>
    <property type="match status" value="2"/>
</dbReference>
<dbReference type="Proteomes" id="UP001330434">
    <property type="component" value="Chromosome"/>
</dbReference>
<keyword evidence="2" id="KW-0547">Nucleotide-binding</keyword>
<keyword evidence="3 5" id="KW-0067">ATP-binding</keyword>
<dbReference type="InterPro" id="IPR032781">
    <property type="entry name" value="ABC_tran_Xtn"/>
</dbReference>
<gene>
    <name evidence="5" type="ORF">Bealeia1_01479</name>
</gene>
<feature type="domain" description="ABC transporter" evidence="4">
    <location>
        <begin position="323"/>
        <end position="540"/>
    </location>
</feature>
<dbReference type="RefSeq" id="WP_331256051.1">
    <property type="nucleotide sequence ID" value="NZ_CP133270.1"/>
</dbReference>
<dbReference type="Gene3D" id="3.40.50.300">
    <property type="entry name" value="P-loop containing nucleotide triphosphate hydrolases"/>
    <property type="match status" value="2"/>
</dbReference>
<evidence type="ECO:0000256" key="2">
    <source>
        <dbReference type="ARBA" id="ARBA00022741"/>
    </source>
</evidence>
<sequence length="544" mass="60954">MISLQNLSRRFGDRYVFKDVNYRFPEKARIALVGANGAGKTTLLNILCKLDDPDDGDVIRPGTLRLGYLPQEPNPTPKETILEEALSGAGEVYQLHHDLHATLHGMETHYSDTLYEKYEKIEKRYQDLEGYALEADAKAILVGLGFHHAQFELHPKSLSGGWRMRLELAKMLMNRPNFLVLDEPTNHLDLPSMIWLEDYLQDFTGTLVFVSHDRALLNRLSNNTLHLKGGTLTAYKGNFDAFLEAFELKNTQNEQMAKNLQSRSQEIEKFVSRFRAKPSKARQVQSRLKMLEKIKVLEDSIDFNSPDAEVAIPLKKPQPSGRVALTVTDLAVGYAQPLVKKIGFRVERGQKIAIIGANGIGKSTLLKTIAGKIPPLEGEFKWGHNVEMRYFAQEQLDVFDPKRTALENLMSSAPNLSEQKARRLLGALLLKGDDVFKPIRVLSGGEKSRVGLASLLSQDANLLLLDEPTNHLDMASSELLAQALDEFEGTVIFVSHNRTFIDSVATHILAISAKGHAQLFEGQIEDYVHHAALRNFPNVLKGEE</sequence>
<dbReference type="InterPro" id="IPR017871">
    <property type="entry name" value="ABC_transporter-like_CS"/>
</dbReference>
<keyword evidence="6" id="KW-1185">Reference proteome</keyword>
<dbReference type="GO" id="GO:0005524">
    <property type="term" value="F:ATP binding"/>
    <property type="evidence" value="ECO:0007669"/>
    <property type="project" value="UniProtKB-KW"/>
</dbReference>
<accession>A0ABZ2C6F5</accession>
<dbReference type="Pfam" id="PF00005">
    <property type="entry name" value="ABC_tran"/>
    <property type="match status" value="2"/>
</dbReference>
<dbReference type="SMART" id="SM00382">
    <property type="entry name" value="AAA"/>
    <property type="match status" value="2"/>
</dbReference>
<proteinExistence type="predicted"/>
<organism evidence="5 6">
    <name type="scientific">Candidatus Bealeia paramacronuclearis</name>
    <dbReference type="NCBI Taxonomy" id="1921001"/>
    <lineage>
        <taxon>Bacteria</taxon>
        <taxon>Pseudomonadati</taxon>
        <taxon>Pseudomonadota</taxon>
        <taxon>Alphaproteobacteria</taxon>
        <taxon>Holosporales</taxon>
        <taxon>Holosporaceae</taxon>
        <taxon>Candidatus Bealeia</taxon>
    </lineage>
</organism>
<evidence type="ECO:0000313" key="5">
    <source>
        <dbReference type="EMBL" id="WVX67280.1"/>
    </source>
</evidence>
<name>A0ABZ2C6F5_9PROT</name>
<dbReference type="InterPro" id="IPR003593">
    <property type="entry name" value="AAA+_ATPase"/>
</dbReference>
<dbReference type="InterPro" id="IPR050611">
    <property type="entry name" value="ABCF"/>
</dbReference>
<dbReference type="PROSITE" id="PS00211">
    <property type="entry name" value="ABC_TRANSPORTER_1"/>
    <property type="match status" value="2"/>
</dbReference>
<dbReference type="PANTHER" id="PTHR19211:SF14">
    <property type="entry name" value="ATP-BINDING CASSETTE SUB-FAMILY F MEMBER 1"/>
    <property type="match status" value="1"/>
</dbReference>
<evidence type="ECO:0000256" key="3">
    <source>
        <dbReference type="ARBA" id="ARBA00022840"/>
    </source>
</evidence>
<dbReference type="Pfam" id="PF12848">
    <property type="entry name" value="ABC_tran_Xtn"/>
    <property type="match status" value="1"/>
</dbReference>
<keyword evidence="1" id="KW-0677">Repeat</keyword>
<dbReference type="InterPro" id="IPR003439">
    <property type="entry name" value="ABC_transporter-like_ATP-bd"/>
</dbReference>
<reference evidence="5 6" key="1">
    <citation type="journal article" date="2024" name="Environ. Microbiol.">
        <title>Novel evolutionary insights on the interactions of the Holosporales (Alphaproteobacteria) with eukaryotic hosts from comparative genomics.</title>
        <authorList>
            <person name="Giovannini M."/>
            <person name="Petroni G."/>
            <person name="Castelli M."/>
        </authorList>
    </citation>
    <scope>NUCLEOTIDE SEQUENCE [LARGE SCALE GENOMIC DNA]</scope>
    <source>
        <strain evidence="5 6">US_Bl 15I1</strain>
    </source>
</reference>
<dbReference type="CDD" id="cd03221">
    <property type="entry name" value="ABCF_EF-3"/>
    <property type="match status" value="2"/>
</dbReference>
<feature type="domain" description="ABC transporter" evidence="4">
    <location>
        <begin position="2"/>
        <end position="254"/>
    </location>
</feature>
<dbReference type="PANTHER" id="PTHR19211">
    <property type="entry name" value="ATP-BINDING TRANSPORT PROTEIN-RELATED"/>
    <property type="match status" value="1"/>
</dbReference>